<evidence type="ECO:0000256" key="6">
    <source>
        <dbReference type="ARBA" id="ARBA00023014"/>
    </source>
</evidence>
<proteinExistence type="inferred from homology"/>
<keyword evidence="1" id="KW-0004">4Fe-4S</keyword>
<gene>
    <name evidence="11" type="ORF">UFOPK2295_00086</name>
</gene>
<reference evidence="11" key="1">
    <citation type="submission" date="2020-05" db="EMBL/GenBank/DDBJ databases">
        <authorList>
            <person name="Chiriac C."/>
            <person name="Salcher M."/>
            <person name="Ghai R."/>
            <person name="Kavagutti S V."/>
        </authorList>
    </citation>
    <scope>NUCLEOTIDE SEQUENCE</scope>
</reference>
<keyword evidence="5" id="KW-0408">Iron</keyword>
<accession>A0A6J6LHK5</accession>
<organism evidence="11">
    <name type="scientific">freshwater metagenome</name>
    <dbReference type="NCBI Taxonomy" id="449393"/>
    <lineage>
        <taxon>unclassified sequences</taxon>
        <taxon>metagenomes</taxon>
        <taxon>ecological metagenomes</taxon>
    </lineage>
</organism>
<dbReference type="InterPro" id="IPR051536">
    <property type="entry name" value="UDG_Type-4/5"/>
</dbReference>
<name>A0A6J6LHK5_9ZZZZ</name>
<dbReference type="InterPro" id="IPR005122">
    <property type="entry name" value="Uracil-DNA_glycosylase-like"/>
</dbReference>
<dbReference type="InterPro" id="IPR044147">
    <property type="entry name" value="UdgB-like"/>
</dbReference>
<dbReference type="GO" id="GO:0033958">
    <property type="term" value="F:DNA-deoxyinosine glycosylase activity"/>
    <property type="evidence" value="ECO:0007669"/>
    <property type="project" value="InterPro"/>
</dbReference>
<dbReference type="SMART" id="SM00987">
    <property type="entry name" value="UreE_C"/>
    <property type="match status" value="1"/>
</dbReference>
<evidence type="ECO:0000256" key="4">
    <source>
        <dbReference type="ARBA" id="ARBA00022801"/>
    </source>
</evidence>
<sequence>MDSLKRVCDDIASCVACPRLVEWRESVAVEKRASFRDQEYWGKGVPGFGDPKAGLWVMGLAPAAHGANRTGRMFTGDRSGDWLYRAMHKAGFATQAESVGADDGLKLTGAWVSSAVRCAPPDNKPTNVERDTCVTYLQRERQLLKHVRVVVCLGSFAYEAVCKEWGVKPRPKFGHGVEAVAPDGTVILCSFHPSQQNTFTGKLTEPMIDAVFARARSVAS</sequence>
<evidence type="ECO:0000256" key="9">
    <source>
        <dbReference type="ARBA" id="ARBA00023887"/>
    </source>
</evidence>
<dbReference type="InterPro" id="IPR036895">
    <property type="entry name" value="Uracil-DNA_glycosylase-like_sf"/>
</dbReference>
<dbReference type="GO" id="GO:0051539">
    <property type="term" value="F:4 iron, 4 sulfur cluster binding"/>
    <property type="evidence" value="ECO:0007669"/>
    <property type="project" value="UniProtKB-KW"/>
</dbReference>
<evidence type="ECO:0000313" key="11">
    <source>
        <dbReference type="EMBL" id="CAB4659785.1"/>
    </source>
</evidence>
<keyword evidence="4" id="KW-0378">Hydrolase</keyword>
<dbReference type="SUPFAM" id="SSF52141">
    <property type="entry name" value="Uracil-DNA glycosylase-like"/>
    <property type="match status" value="1"/>
</dbReference>
<keyword evidence="2" id="KW-0479">Metal-binding</keyword>
<dbReference type="CDD" id="cd10031">
    <property type="entry name" value="UDG-F5_TTUDGB_like"/>
    <property type="match status" value="1"/>
</dbReference>
<keyword evidence="6" id="KW-0411">Iron-sulfur</keyword>
<evidence type="ECO:0000256" key="7">
    <source>
        <dbReference type="ARBA" id="ARBA00023204"/>
    </source>
</evidence>
<keyword evidence="7" id="KW-0234">DNA repair</keyword>
<comment type="similarity">
    <text evidence="8">Belongs to the uracil-DNA glycosylase (UDG) superfamily. Type 5 (UDGb) family.</text>
</comment>
<dbReference type="PANTHER" id="PTHR33693">
    <property type="entry name" value="TYPE-5 URACIL-DNA GLYCOSYLASE"/>
    <property type="match status" value="1"/>
</dbReference>
<evidence type="ECO:0000259" key="10">
    <source>
        <dbReference type="SMART" id="SM00986"/>
    </source>
</evidence>
<dbReference type="GO" id="GO:0004844">
    <property type="term" value="F:uracil DNA N-glycosylase activity"/>
    <property type="evidence" value="ECO:0007669"/>
    <property type="project" value="InterPro"/>
</dbReference>
<evidence type="ECO:0000256" key="2">
    <source>
        <dbReference type="ARBA" id="ARBA00022723"/>
    </source>
</evidence>
<dbReference type="GO" id="GO:0046872">
    <property type="term" value="F:metal ion binding"/>
    <property type="evidence" value="ECO:0007669"/>
    <property type="project" value="UniProtKB-KW"/>
</dbReference>
<keyword evidence="3" id="KW-0227">DNA damage</keyword>
<dbReference type="EMBL" id="CAEZWV010000001">
    <property type="protein sequence ID" value="CAB4659785.1"/>
    <property type="molecule type" value="Genomic_DNA"/>
</dbReference>
<evidence type="ECO:0000256" key="1">
    <source>
        <dbReference type="ARBA" id="ARBA00022485"/>
    </source>
</evidence>
<dbReference type="Gene3D" id="3.40.470.10">
    <property type="entry name" value="Uracil-DNA glycosylase-like domain"/>
    <property type="match status" value="1"/>
</dbReference>
<protein>
    <recommendedName>
        <fullName evidence="9">Type-5 uracil-DNA glycosylase</fullName>
    </recommendedName>
</protein>
<feature type="domain" description="Uracil-DNA glycosylase-like" evidence="10">
    <location>
        <begin position="46"/>
        <end position="212"/>
    </location>
</feature>
<dbReference type="GO" id="GO:0006284">
    <property type="term" value="P:base-excision repair"/>
    <property type="evidence" value="ECO:0007669"/>
    <property type="project" value="InterPro"/>
</dbReference>
<dbReference type="AlphaFoldDB" id="A0A6J6LHK5"/>
<dbReference type="PANTHER" id="PTHR33693:SF3">
    <property type="entry name" value="TYPE-5 URACIL-DNA GLYCOSYLASE"/>
    <property type="match status" value="1"/>
</dbReference>
<evidence type="ECO:0000256" key="5">
    <source>
        <dbReference type="ARBA" id="ARBA00023004"/>
    </source>
</evidence>
<evidence type="ECO:0000256" key="8">
    <source>
        <dbReference type="ARBA" id="ARBA00023779"/>
    </source>
</evidence>
<dbReference type="SMART" id="SM00986">
    <property type="entry name" value="UDG"/>
    <property type="match status" value="1"/>
</dbReference>
<evidence type="ECO:0000256" key="3">
    <source>
        <dbReference type="ARBA" id="ARBA00022763"/>
    </source>
</evidence>
<dbReference type="Pfam" id="PF03167">
    <property type="entry name" value="UDG"/>
    <property type="match status" value="1"/>
</dbReference>